<dbReference type="Proteomes" id="UP001333102">
    <property type="component" value="Chromosome"/>
</dbReference>
<organism evidence="1 2">
    <name type="scientific">Geochorda subterranea</name>
    <dbReference type="NCBI Taxonomy" id="3109564"/>
    <lineage>
        <taxon>Bacteria</taxon>
        <taxon>Bacillati</taxon>
        <taxon>Bacillota</taxon>
        <taxon>Limnochordia</taxon>
        <taxon>Limnochordales</taxon>
        <taxon>Geochordaceae</taxon>
        <taxon>Geochorda</taxon>
    </lineage>
</organism>
<dbReference type="EMBL" id="CP141614">
    <property type="protein sequence ID" value="WRP14510.1"/>
    <property type="molecule type" value="Genomic_DNA"/>
</dbReference>
<dbReference type="RefSeq" id="WP_324668852.1">
    <property type="nucleotide sequence ID" value="NZ_CP141614.1"/>
</dbReference>
<evidence type="ECO:0000313" key="2">
    <source>
        <dbReference type="Proteomes" id="UP001333102"/>
    </source>
</evidence>
<gene>
    <name evidence="1" type="ORF">VLY81_14000</name>
</gene>
<proteinExistence type="predicted"/>
<accession>A0ABZ1BPQ0</accession>
<protein>
    <recommendedName>
        <fullName evidence="3">Restriction endonuclease</fullName>
    </recommendedName>
</protein>
<reference evidence="2" key="1">
    <citation type="submission" date="2023-12" db="EMBL/GenBank/DDBJ databases">
        <title>Novel isolates from deep terrestrial aquifers shed light on the physiology and ecology of the class Limnochordia.</title>
        <authorList>
            <person name="Karnachuk O.V."/>
            <person name="Lukina A.P."/>
            <person name="Avakyan M.R."/>
            <person name="Kadnikov V."/>
            <person name="Begmatov S."/>
            <person name="Beletsky A.V."/>
            <person name="Mardanov A.V."/>
            <person name="Ravin N.V."/>
        </authorList>
    </citation>
    <scope>NUCLEOTIDE SEQUENCE [LARGE SCALE GENOMIC DNA]</scope>
    <source>
        <strain evidence="2">LN</strain>
    </source>
</reference>
<evidence type="ECO:0008006" key="3">
    <source>
        <dbReference type="Google" id="ProtNLM"/>
    </source>
</evidence>
<keyword evidence="2" id="KW-1185">Reference proteome</keyword>
<evidence type="ECO:0000313" key="1">
    <source>
        <dbReference type="EMBL" id="WRP14510.1"/>
    </source>
</evidence>
<sequence length="234" mass="26132">MQGNKKSYSKEREGFQRLRDYLASGENAVILGEFEKAIAEVFEEYDTALRENRFVVGGVIEIILGAVLRAAGVNVRHKGGLDTDFDLLFDDDDSSGYSVKALLKKGQGTRLVNVMGGNTPSIERWKAATLFLLSEDVGIVYADPELRWWKEHGCECLKPTTDALQISRRCLVRFASEQSEWVIPCKLPTADRRGTRSARTASADTASRILIHYPRLFEHVPGLRVGEEVPGRDT</sequence>
<name>A0ABZ1BPQ0_9FIRM</name>